<keyword evidence="6 8" id="KW-0472">Membrane</keyword>
<organism evidence="9">
    <name type="scientific">Paramoeba aestuarina</name>
    <dbReference type="NCBI Taxonomy" id="180227"/>
    <lineage>
        <taxon>Eukaryota</taxon>
        <taxon>Amoebozoa</taxon>
        <taxon>Discosea</taxon>
        <taxon>Flabellinia</taxon>
        <taxon>Dactylopodida</taxon>
        <taxon>Paramoebidae</taxon>
        <taxon>Paramoeba</taxon>
    </lineage>
</organism>
<evidence type="ECO:0000256" key="7">
    <source>
        <dbReference type="ARBA" id="ARBA00025800"/>
    </source>
</evidence>
<accession>A0A7S4N484</accession>
<dbReference type="InterPro" id="IPR011691">
    <property type="entry name" value="Vesicle_transpt_SFT2"/>
</dbReference>
<dbReference type="EMBL" id="HBKR01000727">
    <property type="protein sequence ID" value="CAE2264336.1"/>
    <property type="molecule type" value="Transcribed_RNA"/>
</dbReference>
<dbReference type="PANTHER" id="PTHR23137">
    <property type="entry name" value="VESICLE TRANSPORT PROTEIN-RELATED"/>
    <property type="match status" value="1"/>
</dbReference>
<keyword evidence="2 8" id="KW-0813">Transport</keyword>
<dbReference type="GO" id="GO:0015031">
    <property type="term" value="P:protein transport"/>
    <property type="evidence" value="ECO:0007669"/>
    <property type="project" value="UniProtKB-KW"/>
</dbReference>
<keyword evidence="3 8" id="KW-0812">Transmembrane</keyword>
<evidence type="ECO:0000256" key="2">
    <source>
        <dbReference type="ARBA" id="ARBA00022448"/>
    </source>
</evidence>
<comment type="function">
    <text evidence="8">May be involved in fusion of retrograde transport vesicles derived from an endocytic compartment with the Golgi complex.</text>
</comment>
<evidence type="ECO:0000256" key="5">
    <source>
        <dbReference type="ARBA" id="ARBA00022989"/>
    </source>
</evidence>
<evidence type="ECO:0000256" key="3">
    <source>
        <dbReference type="ARBA" id="ARBA00022692"/>
    </source>
</evidence>
<feature type="transmembrane region" description="Helical" evidence="8">
    <location>
        <begin position="132"/>
        <end position="154"/>
    </location>
</feature>
<comment type="subcellular location">
    <subcellularLocation>
        <location evidence="1 8">Membrane</location>
        <topology evidence="1 8">Multi-pass membrane protein</topology>
    </subcellularLocation>
</comment>
<dbReference type="Pfam" id="PF04178">
    <property type="entry name" value="Got1"/>
    <property type="match status" value="1"/>
</dbReference>
<sequence>MSVSDWLSMGTKDNYQSNGWFSGYYGGQREKEEQSIIPSLSWYQRIAAFVILLALGCASLFLSSLLILKLRAFTKFFTLGNLLIMSSTFFVVGPAAQCRSLCQPARFFAFVLYMGAMFGTLYVALHMQRTGLALVFVVIQMLAAVWYGASYIPYAQSCLLSTTRSVLPV</sequence>
<feature type="transmembrane region" description="Helical" evidence="8">
    <location>
        <begin position="75"/>
        <end position="95"/>
    </location>
</feature>
<keyword evidence="5 8" id="KW-1133">Transmembrane helix</keyword>
<reference evidence="9" key="1">
    <citation type="submission" date="2021-01" db="EMBL/GenBank/DDBJ databases">
        <authorList>
            <person name="Corre E."/>
            <person name="Pelletier E."/>
            <person name="Niang G."/>
            <person name="Scheremetjew M."/>
            <person name="Finn R."/>
            <person name="Kale V."/>
            <person name="Holt S."/>
            <person name="Cochrane G."/>
            <person name="Meng A."/>
            <person name="Brown T."/>
            <person name="Cohen L."/>
        </authorList>
    </citation>
    <scope>NUCLEOTIDE SEQUENCE</scope>
    <source>
        <strain evidence="9">SoJaBio B1-5/56/2</strain>
    </source>
</reference>
<dbReference type="InterPro" id="IPR007305">
    <property type="entry name" value="Vesicle_transpt_Got1/SFT2"/>
</dbReference>
<feature type="transmembrane region" description="Helical" evidence="8">
    <location>
        <begin position="46"/>
        <end position="68"/>
    </location>
</feature>
<name>A0A7S4N484_9EUKA</name>
<dbReference type="GO" id="GO:0016192">
    <property type="term" value="P:vesicle-mediated transport"/>
    <property type="evidence" value="ECO:0007669"/>
    <property type="project" value="InterPro"/>
</dbReference>
<protein>
    <recommendedName>
        <fullName evidence="8">Vesicle transport protein</fullName>
    </recommendedName>
</protein>
<evidence type="ECO:0000256" key="1">
    <source>
        <dbReference type="ARBA" id="ARBA00004141"/>
    </source>
</evidence>
<feature type="transmembrane region" description="Helical" evidence="8">
    <location>
        <begin position="107"/>
        <end position="125"/>
    </location>
</feature>
<comment type="similarity">
    <text evidence="7 8">Belongs to the SFT2 family.</text>
</comment>
<keyword evidence="4 8" id="KW-0653">Protein transport</keyword>
<dbReference type="AlphaFoldDB" id="A0A7S4N484"/>
<evidence type="ECO:0000313" key="9">
    <source>
        <dbReference type="EMBL" id="CAE2264336.1"/>
    </source>
</evidence>
<evidence type="ECO:0000256" key="6">
    <source>
        <dbReference type="ARBA" id="ARBA00023136"/>
    </source>
</evidence>
<proteinExistence type="inferred from homology"/>
<dbReference type="GO" id="GO:0005737">
    <property type="term" value="C:cytoplasm"/>
    <property type="evidence" value="ECO:0007669"/>
    <property type="project" value="UniProtKB-ARBA"/>
</dbReference>
<dbReference type="GO" id="GO:0012505">
    <property type="term" value="C:endomembrane system"/>
    <property type="evidence" value="ECO:0007669"/>
    <property type="project" value="UniProtKB-ARBA"/>
</dbReference>
<dbReference type="GO" id="GO:0016020">
    <property type="term" value="C:membrane"/>
    <property type="evidence" value="ECO:0007669"/>
    <property type="project" value="UniProtKB-SubCell"/>
</dbReference>
<gene>
    <name evidence="9" type="ORF">NAES01612_LOCUS416</name>
</gene>
<evidence type="ECO:0000256" key="4">
    <source>
        <dbReference type="ARBA" id="ARBA00022927"/>
    </source>
</evidence>
<evidence type="ECO:0000256" key="8">
    <source>
        <dbReference type="RuleBase" id="RU363111"/>
    </source>
</evidence>